<dbReference type="RefSeq" id="WP_214391533.1">
    <property type="nucleotide sequence ID" value="NZ_JAFLWW010000005.1"/>
</dbReference>
<proteinExistence type="predicted"/>
<feature type="domain" description="Protein kinase" evidence="5">
    <location>
        <begin position="21"/>
        <end position="292"/>
    </location>
</feature>
<dbReference type="Pfam" id="PF00069">
    <property type="entry name" value="Pkinase"/>
    <property type="match status" value="1"/>
</dbReference>
<dbReference type="Gene3D" id="1.10.510.10">
    <property type="entry name" value="Transferase(Phosphotransferase) domain 1"/>
    <property type="match status" value="1"/>
</dbReference>
<keyword evidence="7" id="KW-1185">Reference proteome</keyword>
<dbReference type="GO" id="GO:0042594">
    <property type="term" value="P:response to starvation"/>
    <property type="evidence" value="ECO:0007669"/>
    <property type="project" value="TreeGrafter"/>
</dbReference>
<keyword evidence="2" id="KW-0547">Nucleotide-binding</keyword>
<dbReference type="GO" id="GO:0004674">
    <property type="term" value="F:protein serine/threonine kinase activity"/>
    <property type="evidence" value="ECO:0007669"/>
    <property type="project" value="UniProtKB-KW"/>
</dbReference>
<gene>
    <name evidence="6" type="ORF">J1C56_18530</name>
</gene>
<dbReference type="GO" id="GO:0005829">
    <property type="term" value="C:cytosol"/>
    <property type="evidence" value="ECO:0007669"/>
    <property type="project" value="TreeGrafter"/>
</dbReference>
<evidence type="ECO:0000256" key="4">
    <source>
        <dbReference type="ARBA" id="ARBA00022840"/>
    </source>
</evidence>
<dbReference type="InterPro" id="IPR008271">
    <property type="entry name" value="Ser/Thr_kinase_AS"/>
</dbReference>
<dbReference type="InterPro" id="IPR011009">
    <property type="entry name" value="Kinase-like_dom_sf"/>
</dbReference>
<reference evidence="6" key="1">
    <citation type="journal article" date="2021" name="Microorganisms">
        <title>Phylogenomic Reconstruction and Metabolic Potential of the Genus Aminobacter.</title>
        <authorList>
            <person name="Artuso I."/>
            <person name="Turrini P."/>
            <person name="Pirolo M."/>
            <person name="Lugli G.A."/>
            <person name="Ventura M."/>
            <person name="Visca P."/>
        </authorList>
    </citation>
    <scope>NUCLEOTIDE SEQUENCE</scope>
    <source>
        <strain evidence="6">LMG 26462</strain>
    </source>
</reference>
<evidence type="ECO:0000256" key="3">
    <source>
        <dbReference type="ARBA" id="ARBA00022777"/>
    </source>
</evidence>
<organism evidence="6 7">
    <name type="scientific">Aminobacter anthyllidis</name>
    <dbReference type="NCBI Taxonomy" id="1035067"/>
    <lineage>
        <taxon>Bacteria</taxon>
        <taxon>Pseudomonadati</taxon>
        <taxon>Pseudomonadota</taxon>
        <taxon>Alphaproteobacteria</taxon>
        <taxon>Hyphomicrobiales</taxon>
        <taxon>Phyllobacteriaceae</taxon>
        <taxon>Aminobacter</taxon>
    </lineage>
</organism>
<evidence type="ECO:0000256" key="2">
    <source>
        <dbReference type="ARBA" id="ARBA00022741"/>
    </source>
</evidence>
<sequence length="459" mass="50266">MDSAKAKGMLETLRSSGVDGWEIVDFIDNGKSAAVFHAKKGSEQAAVKVFDTELITKFGDAALLERMDREKWLVGHDHPNIVKMFGSGVEPKTGNHYLVMELLDGPNLSKALMEIPSTALPDLVEQLASAAEYLETRGLVHRDIKPANIVVADNLSRLVLLDFGVLRPVGETGLTDHGGTPLFVGTNQYASPEFALRQEEDTPEGWRAVTFYQIGGVVHDLIMKRPLFGAHIGVPARLAQAVQNEVPGLLSTEVPPYLVTLAQNCLVKSPEARLQMVSWDNFRRPAQRHDRALELQERIRQRVAAAQTRQSESNRYETSVPSGESQMLHGVLGISRDTLRGIGHDDPPLPRRIVYAIAEPQGGVRADFEPLAEVGLPDGLSVCLLAEVLDEKSRIVALDGGSSTCREEANWQPSEIVRIYTGVIDQKAIEDAIALYVLTSVDLAQQMSIRSEVEGSKEG</sequence>
<dbReference type="GO" id="GO:0005524">
    <property type="term" value="F:ATP binding"/>
    <property type="evidence" value="ECO:0007669"/>
    <property type="project" value="UniProtKB-KW"/>
</dbReference>
<dbReference type="PANTHER" id="PTHR24348">
    <property type="entry name" value="SERINE/THREONINE-PROTEIN KINASE UNC-51-RELATED"/>
    <property type="match status" value="1"/>
</dbReference>
<dbReference type="PANTHER" id="PTHR24348:SF22">
    <property type="entry name" value="NON-SPECIFIC SERINE_THREONINE PROTEIN KINASE"/>
    <property type="match status" value="1"/>
</dbReference>
<dbReference type="GO" id="GO:0005776">
    <property type="term" value="C:autophagosome"/>
    <property type="evidence" value="ECO:0007669"/>
    <property type="project" value="TreeGrafter"/>
</dbReference>
<dbReference type="InterPro" id="IPR000719">
    <property type="entry name" value="Prot_kinase_dom"/>
</dbReference>
<dbReference type="Proteomes" id="UP001138921">
    <property type="component" value="Unassembled WGS sequence"/>
</dbReference>
<dbReference type="PROSITE" id="PS00108">
    <property type="entry name" value="PROTEIN_KINASE_ST"/>
    <property type="match status" value="1"/>
</dbReference>
<comment type="caution">
    <text evidence="6">The sequence shown here is derived from an EMBL/GenBank/DDBJ whole genome shotgun (WGS) entry which is preliminary data.</text>
</comment>
<evidence type="ECO:0000313" key="7">
    <source>
        <dbReference type="Proteomes" id="UP001138921"/>
    </source>
</evidence>
<accession>A0A9X1D7D3</accession>
<keyword evidence="6" id="KW-0723">Serine/threonine-protein kinase</keyword>
<keyword evidence="4" id="KW-0067">ATP-binding</keyword>
<evidence type="ECO:0000259" key="5">
    <source>
        <dbReference type="PROSITE" id="PS50011"/>
    </source>
</evidence>
<dbReference type="PROSITE" id="PS50011">
    <property type="entry name" value="PROTEIN_KINASE_DOM"/>
    <property type="match status" value="1"/>
</dbReference>
<dbReference type="SMART" id="SM00220">
    <property type="entry name" value="S_TKc"/>
    <property type="match status" value="1"/>
</dbReference>
<dbReference type="SUPFAM" id="SSF56112">
    <property type="entry name" value="Protein kinase-like (PK-like)"/>
    <property type="match status" value="1"/>
</dbReference>
<reference evidence="6" key="2">
    <citation type="submission" date="2021-03" db="EMBL/GenBank/DDBJ databases">
        <authorList>
            <person name="Artuso I."/>
            <person name="Turrini P."/>
            <person name="Pirolo M."/>
            <person name="Lugli G.A."/>
            <person name="Ventura M."/>
            <person name="Visca P."/>
        </authorList>
    </citation>
    <scope>NUCLEOTIDE SEQUENCE</scope>
    <source>
        <strain evidence="6">LMG 26462</strain>
    </source>
</reference>
<dbReference type="InterPro" id="IPR045269">
    <property type="entry name" value="Atg1-like"/>
</dbReference>
<keyword evidence="1" id="KW-0808">Transferase</keyword>
<name>A0A9X1D7D3_9HYPH</name>
<evidence type="ECO:0000313" key="6">
    <source>
        <dbReference type="EMBL" id="MBT1157593.1"/>
    </source>
</evidence>
<keyword evidence="3 6" id="KW-0418">Kinase</keyword>
<dbReference type="CDD" id="cd14014">
    <property type="entry name" value="STKc_PknB_like"/>
    <property type="match status" value="1"/>
</dbReference>
<dbReference type="EMBL" id="JAFLWW010000005">
    <property type="protein sequence ID" value="MBT1157593.1"/>
    <property type="molecule type" value="Genomic_DNA"/>
</dbReference>
<dbReference type="AlphaFoldDB" id="A0A9X1D7D3"/>
<protein>
    <submittedName>
        <fullName evidence="6">Serine/threonine protein kinase</fullName>
    </submittedName>
</protein>
<evidence type="ECO:0000256" key="1">
    <source>
        <dbReference type="ARBA" id="ARBA00022679"/>
    </source>
</evidence>
<dbReference type="GO" id="GO:0034045">
    <property type="term" value="C:phagophore assembly site membrane"/>
    <property type="evidence" value="ECO:0007669"/>
    <property type="project" value="TreeGrafter"/>
</dbReference>